<evidence type="ECO:0000313" key="1">
    <source>
        <dbReference type="EMBL" id="KAH3747736.1"/>
    </source>
</evidence>
<reference evidence="1" key="2">
    <citation type="submission" date="2020-11" db="EMBL/GenBank/DDBJ databases">
        <authorList>
            <person name="McCartney M.A."/>
            <person name="Auch B."/>
            <person name="Kono T."/>
            <person name="Mallez S."/>
            <person name="Becker A."/>
            <person name="Gohl D.M."/>
            <person name="Silverstein K.A.T."/>
            <person name="Koren S."/>
            <person name="Bechman K.B."/>
            <person name="Herman A."/>
            <person name="Abrahante J.E."/>
            <person name="Garbe J."/>
        </authorList>
    </citation>
    <scope>NUCLEOTIDE SEQUENCE</scope>
    <source>
        <strain evidence="1">Duluth1</strain>
        <tissue evidence="1">Whole animal</tissue>
    </source>
</reference>
<dbReference type="EMBL" id="JAIWYP010000010">
    <property type="protein sequence ID" value="KAH3747736.1"/>
    <property type="molecule type" value="Genomic_DNA"/>
</dbReference>
<accession>A0A9D4DF33</accession>
<organism evidence="1 2">
    <name type="scientific">Dreissena polymorpha</name>
    <name type="common">Zebra mussel</name>
    <name type="synonym">Mytilus polymorpha</name>
    <dbReference type="NCBI Taxonomy" id="45954"/>
    <lineage>
        <taxon>Eukaryota</taxon>
        <taxon>Metazoa</taxon>
        <taxon>Spiralia</taxon>
        <taxon>Lophotrochozoa</taxon>
        <taxon>Mollusca</taxon>
        <taxon>Bivalvia</taxon>
        <taxon>Autobranchia</taxon>
        <taxon>Heteroconchia</taxon>
        <taxon>Euheterodonta</taxon>
        <taxon>Imparidentia</taxon>
        <taxon>Neoheterodontei</taxon>
        <taxon>Myida</taxon>
        <taxon>Dreissenoidea</taxon>
        <taxon>Dreissenidae</taxon>
        <taxon>Dreissena</taxon>
    </lineage>
</organism>
<protein>
    <submittedName>
        <fullName evidence="1">Uncharacterized protein</fullName>
    </submittedName>
</protein>
<proteinExistence type="predicted"/>
<gene>
    <name evidence="1" type="ORF">DPMN_182165</name>
</gene>
<sequence>MRPDVMELVVIDIQGAALRKAQFAGVQLGALVDLGADLAVHQDVFGQQETHVREIQVCM</sequence>
<reference evidence="1" key="1">
    <citation type="journal article" date="2019" name="bioRxiv">
        <title>The Genome of the Zebra Mussel, Dreissena polymorpha: A Resource for Invasive Species Research.</title>
        <authorList>
            <person name="McCartney M.A."/>
            <person name="Auch B."/>
            <person name="Kono T."/>
            <person name="Mallez S."/>
            <person name="Zhang Y."/>
            <person name="Obille A."/>
            <person name="Becker A."/>
            <person name="Abrahante J.E."/>
            <person name="Garbe J."/>
            <person name="Badalamenti J.P."/>
            <person name="Herman A."/>
            <person name="Mangelson H."/>
            <person name="Liachko I."/>
            <person name="Sullivan S."/>
            <person name="Sone E.D."/>
            <person name="Koren S."/>
            <person name="Silverstein K.A.T."/>
            <person name="Beckman K.B."/>
            <person name="Gohl D.M."/>
        </authorList>
    </citation>
    <scope>NUCLEOTIDE SEQUENCE</scope>
    <source>
        <strain evidence="1">Duluth1</strain>
        <tissue evidence="1">Whole animal</tissue>
    </source>
</reference>
<name>A0A9D4DF33_DREPO</name>
<keyword evidence="2" id="KW-1185">Reference proteome</keyword>
<dbReference type="Proteomes" id="UP000828390">
    <property type="component" value="Unassembled WGS sequence"/>
</dbReference>
<comment type="caution">
    <text evidence="1">The sequence shown here is derived from an EMBL/GenBank/DDBJ whole genome shotgun (WGS) entry which is preliminary data.</text>
</comment>
<evidence type="ECO:0000313" key="2">
    <source>
        <dbReference type="Proteomes" id="UP000828390"/>
    </source>
</evidence>
<dbReference type="AlphaFoldDB" id="A0A9D4DF33"/>